<evidence type="ECO:0000313" key="2">
    <source>
        <dbReference type="EMBL" id="WTT21751.1"/>
    </source>
</evidence>
<accession>A0AAU2AAK9</accession>
<sequence>MKFGIVFFPTVGGANGEVTPTQYYDDGLHIAELADELGYFQVKLVEHYFFDYGGYSPDPTTFLAAVAARTSRLRIATGAVIPAFTHPVKLSGQLAMLDNISGGRLDVGFGRAFLPDEFTAFGIPLDESRARFEEGVEACVRLWTEDDLEWNGTFHQFGPVTMLPKPAQQPHPPVFVASTGNLDSCRTAGEQGHHLQLIASVATREKVQEALSVYRRAWAGAGHRAGTERIDLTFPCFVDEDREAAYRQGEYVERRMSEKMAAAVSAWATVKSDQYPGYDRMAAAAVGNGAAFDERVKENKVLAGTPDDVRGQLAEITDWYGDDIAIGLSVHSGHVPRADVERGLRLFAEHVAPGFTDGR</sequence>
<dbReference type="AlphaFoldDB" id="A0AAU2AAK9"/>
<name>A0AAU2AAK9_9ACTN</name>
<dbReference type="GO" id="GO:0005829">
    <property type="term" value="C:cytosol"/>
    <property type="evidence" value="ECO:0007669"/>
    <property type="project" value="TreeGrafter"/>
</dbReference>
<dbReference type="InterPro" id="IPR011251">
    <property type="entry name" value="Luciferase-like_dom"/>
</dbReference>
<dbReference type="InterPro" id="IPR050766">
    <property type="entry name" value="Bact_Lucif_Oxidored"/>
</dbReference>
<dbReference type="PANTHER" id="PTHR30137">
    <property type="entry name" value="LUCIFERASE-LIKE MONOOXYGENASE"/>
    <property type="match status" value="1"/>
</dbReference>
<dbReference type="SUPFAM" id="SSF51679">
    <property type="entry name" value="Bacterial luciferase-like"/>
    <property type="match status" value="1"/>
</dbReference>
<reference evidence="2" key="1">
    <citation type="submission" date="2022-10" db="EMBL/GenBank/DDBJ databases">
        <title>The complete genomes of actinobacterial strains from the NBC collection.</title>
        <authorList>
            <person name="Joergensen T.S."/>
            <person name="Alvarez Arevalo M."/>
            <person name="Sterndorff E.B."/>
            <person name="Faurdal D."/>
            <person name="Vuksanovic O."/>
            <person name="Mourched A.-S."/>
            <person name="Charusanti P."/>
            <person name="Shaw S."/>
            <person name="Blin K."/>
            <person name="Weber T."/>
        </authorList>
    </citation>
    <scope>NUCLEOTIDE SEQUENCE</scope>
    <source>
        <strain evidence="2">NBC_00093</strain>
    </source>
</reference>
<proteinExistence type="predicted"/>
<gene>
    <name evidence="2" type="ORF">OHA22_42590</name>
</gene>
<evidence type="ECO:0000259" key="1">
    <source>
        <dbReference type="Pfam" id="PF00296"/>
    </source>
</evidence>
<dbReference type="Pfam" id="PF00296">
    <property type="entry name" value="Bac_luciferase"/>
    <property type="match status" value="1"/>
</dbReference>
<dbReference type="PANTHER" id="PTHR30137:SF6">
    <property type="entry name" value="LUCIFERASE-LIKE MONOOXYGENASE"/>
    <property type="match status" value="1"/>
</dbReference>
<dbReference type="GO" id="GO:0016705">
    <property type="term" value="F:oxidoreductase activity, acting on paired donors, with incorporation or reduction of molecular oxygen"/>
    <property type="evidence" value="ECO:0007669"/>
    <property type="project" value="InterPro"/>
</dbReference>
<dbReference type="InterPro" id="IPR036661">
    <property type="entry name" value="Luciferase-like_sf"/>
</dbReference>
<organism evidence="2">
    <name type="scientific">Streptomyces sp. NBC_00093</name>
    <dbReference type="NCBI Taxonomy" id="2975649"/>
    <lineage>
        <taxon>Bacteria</taxon>
        <taxon>Bacillati</taxon>
        <taxon>Actinomycetota</taxon>
        <taxon>Actinomycetes</taxon>
        <taxon>Kitasatosporales</taxon>
        <taxon>Streptomycetaceae</taxon>
        <taxon>Streptomyces</taxon>
    </lineage>
</organism>
<feature type="domain" description="Luciferase-like" evidence="1">
    <location>
        <begin position="1"/>
        <end position="321"/>
    </location>
</feature>
<dbReference type="Gene3D" id="3.20.20.30">
    <property type="entry name" value="Luciferase-like domain"/>
    <property type="match status" value="1"/>
</dbReference>
<protein>
    <submittedName>
        <fullName evidence="2">LLM class flavin-dependent oxidoreductase</fullName>
    </submittedName>
</protein>
<dbReference type="EMBL" id="CP108222">
    <property type="protein sequence ID" value="WTT21751.1"/>
    <property type="molecule type" value="Genomic_DNA"/>
</dbReference>